<dbReference type="CDD" id="cd00024">
    <property type="entry name" value="CD_CSD"/>
    <property type="match status" value="1"/>
</dbReference>
<dbReference type="SUPFAM" id="SSF54160">
    <property type="entry name" value="Chromo domain-like"/>
    <property type="match status" value="2"/>
</dbReference>
<dbReference type="Gene3D" id="2.40.50.40">
    <property type="match status" value="2"/>
</dbReference>
<dbReference type="SMART" id="SM00298">
    <property type="entry name" value="CHROMO"/>
    <property type="match status" value="1"/>
</dbReference>
<dbReference type="GO" id="GO:0006338">
    <property type="term" value="P:chromatin remodeling"/>
    <property type="evidence" value="ECO:0007669"/>
    <property type="project" value="UniProtKB-ARBA"/>
</dbReference>
<dbReference type="SMART" id="SM00300">
    <property type="entry name" value="ChSh"/>
    <property type="match status" value="1"/>
</dbReference>
<dbReference type="Proteomes" id="UP001321749">
    <property type="component" value="Unassembled WGS sequence"/>
</dbReference>
<dbReference type="InterPro" id="IPR051219">
    <property type="entry name" value="Heterochromatin_chromo-domain"/>
</dbReference>
<dbReference type="Pfam" id="PF01393">
    <property type="entry name" value="Chromo_shadow"/>
    <property type="match status" value="1"/>
</dbReference>
<feature type="region of interest" description="Disordered" evidence="4">
    <location>
        <begin position="128"/>
        <end position="178"/>
    </location>
</feature>
<evidence type="ECO:0000259" key="5">
    <source>
        <dbReference type="PROSITE" id="PS50013"/>
    </source>
</evidence>
<keyword evidence="3" id="KW-0539">Nucleus</keyword>
<dbReference type="CDD" id="cd18657">
    <property type="entry name" value="CSD_Swi6"/>
    <property type="match status" value="1"/>
</dbReference>
<comment type="subunit">
    <text evidence="2">Component of the NuA4 histone acetyltransferase complex.</text>
</comment>
<dbReference type="PROSITE" id="PS50013">
    <property type="entry name" value="CHROMO_2"/>
    <property type="match status" value="1"/>
</dbReference>
<dbReference type="EMBL" id="MU864988">
    <property type="protein sequence ID" value="KAK4461579.1"/>
    <property type="molecule type" value="Genomic_DNA"/>
</dbReference>
<dbReference type="InterPro" id="IPR016197">
    <property type="entry name" value="Chromo-like_dom_sf"/>
</dbReference>
<name>A0AAV9HNJ0_9PEZI</name>
<dbReference type="GO" id="GO:0005634">
    <property type="term" value="C:nucleus"/>
    <property type="evidence" value="ECO:0007669"/>
    <property type="project" value="UniProtKB-SubCell"/>
</dbReference>
<dbReference type="InterPro" id="IPR000953">
    <property type="entry name" value="Chromo/chromo_shadow_dom"/>
</dbReference>
<evidence type="ECO:0000256" key="1">
    <source>
        <dbReference type="ARBA" id="ARBA00004123"/>
    </source>
</evidence>
<comment type="caution">
    <text evidence="6">The sequence shown here is derived from an EMBL/GenBank/DDBJ whole genome shotgun (WGS) entry which is preliminary data.</text>
</comment>
<dbReference type="InterPro" id="IPR023780">
    <property type="entry name" value="Chromo_domain"/>
</dbReference>
<evidence type="ECO:0000313" key="6">
    <source>
        <dbReference type="EMBL" id="KAK4461579.1"/>
    </source>
</evidence>
<feature type="compositionally biased region" description="Basic and acidic residues" evidence="4">
    <location>
        <begin position="152"/>
        <end position="165"/>
    </location>
</feature>
<dbReference type="AlphaFoldDB" id="A0AAV9HNJ0"/>
<gene>
    <name evidence="6" type="ORF">QBC42DRAFT_269876</name>
</gene>
<sequence>MPPAVSDDESDRDQRASARKAGRENKPAVYHDEEMEDEDILDTNGQNGAAEDDEEEGDEDEEVFTVEKILSHMIEPSGRVLYEIKWEGYDKKSDRTWEPEEHLDNSKDLLEEYLASIGGREALFAETTTALKTKKRGRQSSTPQTSGKRSRRENGTHPADSDRPASVEAALWRPPPGSWENDIADLDACEDEETGKLMVYLTWKNGKKTQHETPVIYQRCPQKMLQFYERHVRIIKRDPDTDSP</sequence>
<dbReference type="PANTHER" id="PTHR22812">
    <property type="entry name" value="CHROMOBOX PROTEIN"/>
    <property type="match status" value="1"/>
</dbReference>
<dbReference type="PRINTS" id="PR00504">
    <property type="entry name" value="CHROMODOMAIN"/>
</dbReference>
<dbReference type="InterPro" id="IPR023779">
    <property type="entry name" value="Chromodomain_CS"/>
</dbReference>
<feature type="region of interest" description="Disordered" evidence="4">
    <location>
        <begin position="1"/>
        <end position="61"/>
    </location>
</feature>
<accession>A0AAV9HNJ0</accession>
<evidence type="ECO:0000256" key="3">
    <source>
        <dbReference type="ARBA" id="ARBA00023242"/>
    </source>
</evidence>
<dbReference type="Pfam" id="PF00385">
    <property type="entry name" value="Chromo"/>
    <property type="match status" value="1"/>
</dbReference>
<evidence type="ECO:0000313" key="7">
    <source>
        <dbReference type="Proteomes" id="UP001321749"/>
    </source>
</evidence>
<feature type="domain" description="Chromo" evidence="5">
    <location>
        <begin position="64"/>
        <end position="113"/>
    </location>
</feature>
<organism evidence="6 7">
    <name type="scientific">Cladorrhinum samala</name>
    <dbReference type="NCBI Taxonomy" id="585594"/>
    <lineage>
        <taxon>Eukaryota</taxon>
        <taxon>Fungi</taxon>
        <taxon>Dikarya</taxon>
        <taxon>Ascomycota</taxon>
        <taxon>Pezizomycotina</taxon>
        <taxon>Sordariomycetes</taxon>
        <taxon>Sordariomycetidae</taxon>
        <taxon>Sordariales</taxon>
        <taxon>Podosporaceae</taxon>
        <taxon>Cladorrhinum</taxon>
    </lineage>
</organism>
<feature type="compositionally biased region" description="Acidic residues" evidence="4">
    <location>
        <begin position="50"/>
        <end position="61"/>
    </location>
</feature>
<reference evidence="6" key="1">
    <citation type="journal article" date="2023" name="Mol. Phylogenet. Evol.">
        <title>Genome-scale phylogeny and comparative genomics of the fungal order Sordariales.</title>
        <authorList>
            <person name="Hensen N."/>
            <person name="Bonometti L."/>
            <person name="Westerberg I."/>
            <person name="Brannstrom I.O."/>
            <person name="Guillou S."/>
            <person name="Cros-Aarteil S."/>
            <person name="Calhoun S."/>
            <person name="Haridas S."/>
            <person name="Kuo A."/>
            <person name="Mondo S."/>
            <person name="Pangilinan J."/>
            <person name="Riley R."/>
            <person name="LaButti K."/>
            <person name="Andreopoulos B."/>
            <person name="Lipzen A."/>
            <person name="Chen C."/>
            <person name="Yan M."/>
            <person name="Daum C."/>
            <person name="Ng V."/>
            <person name="Clum A."/>
            <person name="Steindorff A."/>
            <person name="Ohm R.A."/>
            <person name="Martin F."/>
            <person name="Silar P."/>
            <person name="Natvig D.O."/>
            <person name="Lalanne C."/>
            <person name="Gautier V."/>
            <person name="Ament-Velasquez S.L."/>
            <person name="Kruys A."/>
            <person name="Hutchinson M.I."/>
            <person name="Powell A.J."/>
            <person name="Barry K."/>
            <person name="Miller A.N."/>
            <person name="Grigoriev I.V."/>
            <person name="Debuchy R."/>
            <person name="Gladieux P."/>
            <person name="Hiltunen Thoren M."/>
            <person name="Johannesson H."/>
        </authorList>
    </citation>
    <scope>NUCLEOTIDE SEQUENCE</scope>
    <source>
        <strain evidence="6">PSN324</strain>
    </source>
</reference>
<evidence type="ECO:0000256" key="4">
    <source>
        <dbReference type="SAM" id="MobiDB-lite"/>
    </source>
</evidence>
<protein>
    <recommendedName>
        <fullName evidence="5">Chromo domain-containing protein</fullName>
    </recommendedName>
</protein>
<comment type="subcellular location">
    <subcellularLocation>
        <location evidence="1">Nucleus</location>
    </subcellularLocation>
</comment>
<evidence type="ECO:0000256" key="2">
    <source>
        <dbReference type="ARBA" id="ARBA00011353"/>
    </source>
</evidence>
<proteinExistence type="predicted"/>
<dbReference type="InterPro" id="IPR017984">
    <property type="entry name" value="Chromo_dom_subgr"/>
</dbReference>
<feature type="compositionally biased region" description="Basic and acidic residues" evidence="4">
    <location>
        <begin position="12"/>
        <end position="32"/>
    </location>
</feature>
<feature type="compositionally biased region" description="Acidic residues" evidence="4">
    <location>
        <begin position="1"/>
        <end position="11"/>
    </location>
</feature>
<reference evidence="6" key="2">
    <citation type="submission" date="2023-06" db="EMBL/GenBank/DDBJ databases">
        <authorList>
            <consortium name="Lawrence Berkeley National Laboratory"/>
            <person name="Mondo S.J."/>
            <person name="Hensen N."/>
            <person name="Bonometti L."/>
            <person name="Westerberg I."/>
            <person name="Brannstrom I.O."/>
            <person name="Guillou S."/>
            <person name="Cros-Aarteil S."/>
            <person name="Calhoun S."/>
            <person name="Haridas S."/>
            <person name="Kuo A."/>
            <person name="Pangilinan J."/>
            <person name="Riley R."/>
            <person name="Labutti K."/>
            <person name="Andreopoulos B."/>
            <person name="Lipzen A."/>
            <person name="Chen C."/>
            <person name="Yanf M."/>
            <person name="Daum C."/>
            <person name="Ng V."/>
            <person name="Clum A."/>
            <person name="Steindorff A."/>
            <person name="Ohm R."/>
            <person name="Martin F."/>
            <person name="Silar P."/>
            <person name="Natvig D."/>
            <person name="Lalanne C."/>
            <person name="Gautier V."/>
            <person name="Ament-Velasquez S.L."/>
            <person name="Kruys A."/>
            <person name="Hutchinson M.I."/>
            <person name="Powell A.J."/>
            <person name="Barry K."/>
            <person name="Miller A.N."/>
            <person name="Grigoriev I.V."/>
            <person name="Debuchy R."/>
            <person name="Gladieux P."/>
            <person name="Thoren M.H."/>
            <person name="Johannesson H."/>
        </authorList>
    </citation>
    <scope>NUCLEOTIDE SEQUENCE</scope>
    <source>
        <strain evidence="6">PSN324</strain>
    </source>
</reference>
<dbReference type="PROSITE" id="PS00598">
    <property type="entry name" value="CHROMO_1"/>
    <property type="match status" value="1"/>
</dbReference>
<dbReference type="GO" id="GO:0000792">
    <property type="term" value="C:heterochromatin"/>
    <property type="evidence" value="ECO:0007669"/>
    <property type="project" value="UniProtKB-ARBA"/>
</dbReference>
<keyword evidence="7" id="KW-1185">Reference proteome</keyword>
<dbReference type="InterPro" id="IPR008251">
    <property type="entry name" value="Chromo_shadow_dom"/>
</dbReference>